<organism evidence="1 2">
    <name type="scientific">Cetraspora pellucida</name>
    <dbReference type="NCBI Taxonomy" id="1433469"/>
    <lineage>
        <taxon>Eukaryota</taxon>
        <taxon>Fungi</taxon>
        <taxon>Fungi incertae sedis</taxon>
        <taxon>Mucoromycota</taxon>
        <taxon>Glomeromycotina</taxon>
        <taxon>Glomeromycetes</taxon>
        <taxon>Diversisporales</taxon>
        <taxon>Gigasporaceae</taxon>
        <taxon>Cetraspora</taxon>
    </lineage>
</organism>
<evidence type="ECO:0000313" key="2">
    <source>
        <dbReference type="Proteomes" id="UP000789759"/>
    </source>
</evidence>
<proteinExistence type="predicted"/>
<evidence type="ECO:0000313" key="1">
    <source>
        <dbReference type="EMBL" id="CAG8736212.1"/>
    </source>
</evidence>
<dbReference type="AlphaFoldDB" id="A0A9N9NJ08"/>
<keyword evidence="2" id="KW-1185">Reference proteome</keyword>
<accession>A0A9N9NJ08</accession>
<feature type="non-terminal residue" evidence="1">
    <location>
        <position position="1"/>
    </location>
</feature>
<name>A0A9N9NJ08_9GLOM</name>
<sequence>SESKKPSKKFIQNYIHYDKSYRILQTVLILVMETETKKEVNKWCYQFIQQKKKLINIIISNLNNTALNQEQENNICNMPAQEQENSIHSVLVQEQKNNI</sequence>
<comment type="caution">
    <text evidence="1">The sequence shown here is derived from an EMBL/GenBank/DDBJ whole genome shotgun (WGS) entry which is preliminary data.</text>
</comment>
<reference evidence="1" key="1">
    <citation type="submission" date="2021-06" db="EMBL/GenBank/DDBJ databases">
        <authorList>
            <person name="Kallberg Y."/>
            <person name="Tangrot J."/>
            <person name="Rosling A."/>
        </authorList>
    </citation>
    <scope>NUCLEOTIDE SEQUENCE</scope>
    <source>
        <strain evidence="1">FL966</strain>
    </source>
</reference>
<dbReference type="Proteomes" id="UP000789759">
    <property type="component" value="Unassembled WGS sequence"/>
</dbReference>
<dbReference type="EMBL" id="CAJVQA010015265">
    <property type="protein sequence ID" value="CAG8736212.1"/>
    <property type="molecule type" value="Genomic_DNA"/>
</dbReference>
<gene>
    <name evidence="1" type="ORF">CPELLU_LOCUS13819</name>
</gene>
<protein>
    <submittedName>
        <fullName evidence="1">4953_t:CDS:1</fullName>
    </submittedName>
</protein>